<keyword evidence="3" id="KW-1185">Reference proteome</keyword>
<sequence length="119" mass="12423">MTADGEPVELTERIAQAVAGVPGVAFLRPGLAGLLRSSVAARATGRRVNPEESRAKSAVRVGQGSAPGTLAIEVSVVLRRGHRAVDVTREIRAAVRRTVPAEAENRPPARVTITVTGLV</sequence>
<dbReference type="EMBL" id="PENI01000040">
    <property type="protein sequence ID" value="RMB80601.1"/>
    <property type="molecule type" value="Genomic_DNA"/>
</dbReference>
<accession>A0A3M0HT05</accession>
<proteinExistence type="predicted"/>
<evidence type="ECO:0000256" key="1">
    <source>
        <dbReference type="SAM" id="MobiDB-lite"/>
    </source>
</evidence>
<comment type="caution">
    <text evidence="2">The sequence shown here is derived from an EMBL/GenBank/DDBJ whole genome shotgun (WGS) entry which is preliminary data.</text>
</comment>
<gene>
    <name evidence="2" type="ORF">CTZ28_39385</name>
</gene>
<protein>
    <recommendedName>
        <fullName evidence="4">Asp23/Gls24 family envelope stress response protein</fullName>
    </recommendedName>
</protein>
<evidence type="ECO:0000313" key="2">
    <source>
        <dbReference type="EMBL" id="RMB80601.1"/>
    </source>
</evidence>
<dbReference type="OrthoDB" id="4328424at2"/>
<evidence type="ECO:0000313" key="3">
    <source>
        <dbReference type="Proteomes" id="UP000270471"/>
    </source>
</evidence>
<reference evidence="2 3" key="1">
    <citation type="submission" date="2017-11" db="EMBL/GenBank/DDBJ databases">
        <title>Draft genome of actinobacteria isolated from guarana (Paullinia cupana (Mart.) Ducke.</title>
        <authorList>
            <person name="Siqueira K.A."/>
            <person name="Liotti R.G."/>
            <person name="Mendes T.A.O."/>
            <person name="Soares M.A."/>
        </authorList>
    </citation>
    <scope>NUCLEOTIDE SEQUENCE [LARGE SCALE GENOMIC DNA]</scope>
    <source>
        <strain evidence="2 3">193</strain>
    </source>
</reference>
<dbReference type="AlphaFoldDB" id="A0A3M0HT05"/>
<name>A0A3M0HT05_9ACTN</name>
<evidence type="ECO:0008006" key="4">
    <source>
        <dbReference type="Google" id="ProtNLM"/>
    </source>
</evidence>
<dbReference type="Proteomes" id="UP000270471">
    <property type="component" value="Unassembled WGS sequence"/>
</dbReference>
<organism evidence="2 3">
    <name type="scientific">Streptomyces shenzhenensis</name>
    <dbReference type="NCBI Taxonomy" id="943815"/>
    <lineage>
        <taxon>Bacteria</taxon>
        <taxon>Bacillati</taxon>
        <taxon>Actinomycetota</taxon>
        <taxon>Actinomycetes</taxon>
        <taxon>Kitasatosporales</taxon>
        <taxon>Streptomycetaceae</taxon>
        <taxon>Streptomyces</taxon>
    </lineage>
</organism>
<dbReference type="RefSeq" id="WP_121894614.1">
    <property type="nucleotide sequence ID" value="NZ_PENI01000040.1"/>
</dbReference>
<feature type="region of interest" description="Disordered" evidence="1">
    <location>
        <begin position="43"/>
        <end position="62"/>
    </location>
</feature>